<dbReference type="SUPFAM" id="SSF52141">
    <property type="entry name" value="Uracil-DNA glycosylase-like"/>
    <property type="match status" value="1"/>
</dbReference>
<dbReference type="SUPFAM" id="SSF56672">
    <property type="entry name" value="DNA/RNA polymerases"/>
    <property type="match status" value="1"/>
</dbReference>
<dbReference type="Gene3D" id="3.30.420.10">
    <property type="entry name" value="Ribonuclease H-like superfamily/Ribonuclease H"/>
    <property type="match status" value="1"/>
</dbReference>
<dbReference type="Gene3D" id="1.20.1060.10">
    <property type="entry name" value="Taq DNA Polymerase, Chain T, domain 4"/>
    <property type="match status" value="1"/>
</dbReference>
<evidence type="ECO:0000256" key="1">
    <source>
        <dbReference type="ARBA" id="ARBA00022705"/>
    </source>
</evidence>
<dbReference type="Gene3D" id="3.40.470.10">
    <property type="entry name" value="Uracil-DNA glycosylase-like domain"/>
    <property type="match status" value="1"/>
</dbReference>
<sequence>MTIIKPNKRLVYGEGIIASAKLCFIGEAPGSEEARVGRPFVGPSGSLMVKVMGNVGIARSDCYITNVVKEQPIGNDISKFITFRAGQAYPTQEYKEYEADLYEELKGFQGNIIVAVGGVALWALCRKVGIQKWRGSILNDYAGRKVIPILHPASAMRQHLFIHHIAHDLKRVAEEMEFPDIRLPSRILHVEPSYNEVISYIMRAMECARVGFDIEVMGNEVSCLSVAVSASESMSIPFIKGGRDYFSVEQEVAVWMHLAGLLQNIAVTKVIQNGVFDFTFIFRKYGILIQPILDTMIAQGICYPDMPKGLDFITSVYTREPYYKDEGKRWFKMYGSERDFWSYNAKDSVVCLEAEPHLEEEAEKMGNTECVHEQTALIGPLVYMHTRGMRIDKVGLNKASEEAGTQIEELTKELRAMVGYDINPNSPTQVKKLFYEQKGEKAYISRKTGKETTDINAMKRLVRKGHKEAGIILKIRHFTTLKGTFLDVVLDTDGRLRCAFNPVGTEYGRLSSSEDIFGVGTNTQNLPEEFKKYIIADEDTVLFNVDLEQAENRVVAYIAPEPAMIEAFEKGMDIHKQTAGLIFGKAIGEVSDEEGSSSIGGGLFSERFWGKKANHGLNYDLGYKTFAFLYEIPESEARFIVERYHTAYPGIRGYHSWVRDRLGKGRTLENLFGRHRLFLDRWGDQLFKSAYSFIPQGTVADKINRQGLLHIWRNKEEFRPVDLLNQVHDSIVFQANIKQWSWERIAECLLSLKRSLEQPLTCRGLTFSIPAAIEMGMNLSKNKKMIGHLRKVDTNADTTTAGLARCLYDVHSQLRASLYV</sequence>
<dbReference type="InterPro" id="IPR002298">
    <property type="entry name" value="DNA_polymerase_A"/>
</dbReference>
<dbReference type="InterPro" id="IPR002562">
    <property type="entry name" value="3'-5'_exonuclease_dom"/>
</dbReference>
<dbReference type="GO" id="GO:0003677">
    <property type="term" value="F:DNA binding"/>
    <property type="evidence" value="ECO:0007669"/>
    <property type="project" value="InterPro"/>
</dbReference>
<proteinExistence type="predicted"/>
<dbReference type="EMBL" id="MT141565">
    <property type="protein sequence ID" value="QJA67090.1"/>
    <property type="molecule type" value="Genomic_DNA"/>
</dbReference>
<organism evidence="4">
    <name type="scientific">viral metagenome</name>
    <dbReference type="NCBI Taxonomy" id="1070528"/>
    <lineage>
        <taxon>unclassified sequences</taxon>
        <taxon>metagenomes</taxon>
        <taxon>organismal metagenomes</taxon>
    </lineage>
</organism>
<accession>A0A6M3JB36</accession>
<dbReference type="AlphaFoldDB" id="A0A6M3JB36"/>
<dbReference type="PANTHER" id="PTHR10133">
    <property type="entry name" value="DNA POLYMERASE I"/>
    <property type="match status" value="1"/>
</dbReference>
<dbReference type="GO" id="GO:0006261">
    <property type="term" value="P:DNA-templated DNA replication"/>
    <property type="evidence" value="ECO:0007669"/>
    <property type="project" value="InterPro"/>
</dbReference>
<dbReference type="InterPro" id="IPR005122">
    <property type="entry name" value="Uracil-DNA_glycosylase-like"/>
</dbReference>
<evidence type="ECO:0000259" key="2">
    <source>
        <dbReference type="SMART" id="SM00482"/>
    </source>
</evidence>
<gene>
    <name evidence="4" type="ORF">MM415B00308_0068</name>
</gene>
<dbReference type="SMART" id="SM00986">
    <property type="entry name" value="UDG"/>
    <property type="match status" value="1"/>
</dbReference>
<dbReference type="SMART" id="SM00987">
    <property type="entry name" value="UreE_C"/>
    <property type="match status" value="1"/>
</dbReference>
<protein>
    <submittedName>
        <fullName evidence="4">Putative DNA polymerase</fullName>
    </submittedName>
</protein>
<feature type="domain" description="DNA-directed DNA polymerase family A palm" evidence="2">
    <location>
        <begin position="527"/>
        <end position="739"/>
    </location>
</feature>
<evidence type="ECO:0000259" key="3">
    <source>
        <dbReference type="SMART" id="SM00986"/>
    </source>
</evidence>
<dbReference type="InterPro" id="IPR036397">
    <property type="entry name" value="RNaseH_sf"/>
</dbReference>
<dbReference type="GO" id="GO:0006302">
    <property type="term" value="P:double-strand break repair"/>
    <property type="evidence" value="ECO:0007669"/>
    <property type="project" value="TreeGrafter"/>
</dbReference>
<dbReference type="Gene3D" id="3.30.70.370">
    <property type="match status" value="1"/>
</dbReference>
<dbReference type="InterPro" id="IPR001098">
    <property type="entry name" value="DNA-dir_DNA_pol_A_palm_dom"/>
</dbReference>
<dbReference type="Pfam" id="PF03167">
    <property type="entry name" value="UDG"/>
    <property type="match status" value="1"/>
</dbReference>
<dbReference type="GO" id="GO:0008408">
    <property type="term" value="F:3'-5' exonuclease activity"/>
    <property type="evidence" value="ECO:0007669"/>
    <property type="project" value="InterPro"/>
</dbReference>
<reference evidence="4" key="1">
    <citation type="submission" date="2020-03" db="EMBL/GenBank/DDBJ databases">
        <title>The deep terrestrial virosphere.</title>
        <authorList>
            <person name="Holmfeldt K."/>
            <person name="Nilsson E."/>
            <person name="Simone D."/>
            <person name="Lopez-Fernandez M."/>
            <person name="Wu X."/>
            <person name="de Brujin I."/>
            <person name="Lundin D."/>
            <person name="Andersson A."/>
            <person name="Bertilsson S."/>
            <person name="Dopson M."/>
        </authorList>
    </citation>
    <scope>NUCLEOTIDE SEQUENCE</scope>
    <source>
        <strain evidence="4">MM415B00308</strain>
    </source>
</reference>
<dbReference type="GO" id="GO:0003887">
    <property type="term" value="F:DNA-directed DNA polymerase activity"/>
    <property type="evidence" value="ECO:0007669"/>
    <property type="project" value="InterPro"/>
</dbReference>
<dbReference type="PANTHER" id="PTHR10133:SF27">
    <property type="entry name" value="DNA POLYMERASE NU"/>
    <property type="match status" value="1"/>
</dbReference>
<dbReference type="Pfam" id="PF00476">
    <property type="entry name" value="DNA_pol_A"/>
    <property type="match status" value="1"/>
</dbReference>
<keyword evidence="1" id="KW-0235">DNA replication</keyword>
<dbReference type="PRINTS" id="PR00868">
    <property type="entry name" value="DNAPOLI"/>
</dbReference>
<feature type="domain" description="Uracil-DNA glycosylase-like" evidence="3">
    <location>
        <begin position="12"/>
        <end position="170"/>
    </location>
</feature>
<dbReference type="InterPro" id="IPR012337">
    <property type="entry name" value="RNaseH-like_sf"/>
</dbReference>
<dbReference type="InterPro" id="IPR043502">
    <property type="entry name" value="DNA/RNA_pol_sf"/>
</dbReference>
<dbReference type="Pfam" id="PF01612">
    <property type="entry name" value="DNA_pol_A_exo1"/>
    <property type="match status" value="1"/>
</dbReference>
<dbReference type="SMART" id="SM00482">
    <property type="entry name" value="POLAc"/>
    <property type="match status" value="1"/>
</dbReference>
<dbReference type="InterPro" id="IPR036895">
    <property type="entry name" value="Uracil-DNA_glycosylase-like_sf"/>
</dbReference>
<dbReference type="SUPFAM" id="SSF53098">
    <property type="entry name" value="Ribonuclease H-like"/>
    <property type="match status" value="1"/>
</dbReference>
<dbReference type="CDD" id="cd10030">
    <property type="entry name" value="UDG-F4_TTUDGA_SPO1dp_like"/>
    <property type="match status" value="1"/>
</dbReference>
<dbReference type="Gene3D" id="1.10.150.20">
    <property type="entry name" value="5' to 3' exonuclease, C-terminal subdomain"/>
    <property type="match status" value="1"/>
</dbReference>
<evidence type="ECO:0000313" key="4">
    <source>
        <dbReference type="EMBL" id="QJA67090.1"/>
    </source>
</evidence>
<name>A0A6M3JB36_9ZZZZ</name>